<proteinExistence type="predicted"/>
<dbReference type="InterPro" id="IPR028098">
    <property type="entry name" value="Glyco_trans_4-like_N"/>
</dbReference>
<dbReference type="Pfam" id="PF00534">
    <property type="entry name" value="Glycos_transf_1"/>
    <property type="match status" value="1"/>
</dbReference>
<evidence type="ECO:0000313" key="3">
    <source>
        <dbReference type="EMBL" id="KAA5546286.1"/>
    </source>
</evidence>
<dbReference type="Proteomes" id="UP000324479">
    <property type="component" value="Unassembled WGS sequence"/>
</dbReference>
<gene>
    <name evidence="3" type="ORF">FYK55_05210</name>
</gene>
<sequence length="401" mass="44384">MNVLGLLPESTDAQALTKLSFLDDELSALMRRGVRFHTVGHSGIGRECNHFVRHTHPRKRKLGTSFDAVWSSLRYRGCDALASNSVVERIELVRIQRSIERIVRAEKIDLIHSHWARPSGTAGALAKRLTGVPLVITLRGADVFEVPEIGYGKYDDAYFRRRLRYAFQMADRIIGISSAVIERAHTLGAIPSKTCVIHKGVDHESFSPGNQGDAKQRLDLSDAPTILFVGNLGPQKGVRDLLEAFQVVRQHVPETRLVICGKGPLEEEIQEFRDIHGLKSHLELRGFVGRSLLPSYFQACDVFVLPSVTEAAGNVLLEAAACERPAVGSRVGGIPEYISDGETGLLCEPRNPGNLAERILCLLRDSSAAAEMGRKARVRVVESFSFDRMVDQLLSVYRDVL</sequence>
<dbReference type="PANTHER" id="PTHR45947:SF3">
    <property type="entry name" value="SULFOQUINOVOSYL TRANSFERASE SQD2"/>
    <property type="match status" value="1"/>
</dbReference>
<dbReference type="SUPFAM" id="SSF53756">
    <property type="entry name" value="UDP-Glycosyltransferase/glycogen phosphorylase"/>
    <property type="match status" value="1"/>
</dbReference>
<dbReference type="CDD" id="cd03801">
    <property type="entry name" value="GT4_PimA-like"/>
    <property type="match status" value="1"/>
</dbReference>
<evidence type="ECO:0000259" key="1">
    <source>
        <dbReference type="Pfam" id="PF00534"/>
    </source>
</evidence>
<dbReference type="EMBL" id="VWOX01000002">
    <property type="protein sequence ID" value="KAA5546286.1"/>
    <property type="molecule type" value="Genomic_DNA"/>
</dbReference>
<feature type="domain" description="Glycosyltransferase subfamily 4-like N-terminal" evidence="2">
    <location>
        <begin position="93"/>
        <end position="204"/>
    </location>
</feature>
<protein>
    <submittedName>
        <fullName evidence="3">Glycosyltransferase family 4 protein</fullName>
    </submittedName>
</protein>
<evidence type="ECO:0000313" key="4">
    <source>
        <dbReference type="Proteomes" id="UP000324479"/>
    </source>
</evidence>
<comment type="caution">
    <text evidence="3">The sequence shown here is derived from an EMBL/GenBank/DDBJ whole genome shotgun (WGS) entry which is preliminary data.</text>
</comment>
<organism evidence="3 4">
    <name type="scientific">Roseiconus nitratireducens</name>
    <dbReference type="NCBI Taxonomy" id="2605748"/>
    <lineage>
        <taxon>Bacteria</taxon>
        <taxon>Pseudomonadati</taxon>
        <taxon>Planctomycetota</taxon>
        <taxon>Planctomycetia</taxon>
        <taxon>Pirellulales</taxon>
        <taxon>Pirellulaceae</taxon>
        <taxon>Roseiconus</taxon>
    </lineage>
</organism>
<dbReference type="Gene3D" id="3.40.50.2000">
    <property type="entry name" value="Glycogen Phosphorylase B"/>
    <property type="match status" value="2"/>
</dbReference>
<keyword evidence="3" id="KW-0808">Transferase</keyword>
<dbReference type="InterPro" id="IPR001296">
    <property type="entry name" value="Glyco_trans_1"/>
</dbReference>
<evidence type="ECO:0000259" key="2">
    <source>
        <dbReference type="Pfam" id="PF13439"/>
    </source>
</evidence>
<dbReference type="AlphaFoldDB" id="A0A5M6DIV2"/>
<dbReference type="PANTHER" id="PTHR45947">
    <property type="entry name" value="SULFOQUINOVOSYL TRANSFERASE SQD2"/>
    <property type="match status" value="1"/>
</dbReference>
<dbReference type="InterPro" id="IPR050194">
    <property type="entry name" value="Glycosyltransferase_grp1"/>
</dbReference>
<feature type="domain" description="Glycosyl transferase family 1" evidence="1">
    <location>
        <begin position="220"/>
        <end position="377"/>
    </location>
</feature>
<name>A0A5M6DIV2_9BACT</name>
<reference evidence="3 4" key="1">
    <citation type="submission" date="2019-08" db="EMBL/GenBank/DDBJ databases">
        <authorList>
            <person name="Dhanesh K."/>
            <person name="Kumar G."/>
            <person name="Sasikala C."/>
            <person name="Venkata Ramana C."/>
        </authorList>
    </citation>
    <scope>NUCLEOTIDE SEQUENCE [LARGE SCALE GENOMIC DNA]</scope>
    <source>
        <strain evidence="3 4">JC645</strain>
    </source>
</reference>
<dbReference type="Pfam" id="PF13439">
    <property type="entry name" value="Glyco_transf_4"/>
    <property type="match status" value="1"/>
</dbReference>
<keyword evidence="4" id="KW-1185">Reference proteome</keyword>
<dbReference type="GO" id="GO:0016757">
    <property type="term" value="F:glycosyltransferase activity"/>
    <property type="evidence" value="ECO:0007669"/>
    <property type="project" value="InterPro"/>
</dbReference>
<accession>A0A5M6DIV2</accession>